<accession>A0A0F9FXF6</accession>
<feature type="domain" description="Glycosyltransferase subfamily 4-like N-terminal" evidence="1">
    <location>
        <begin position="18"/>
        <end position="192"/>
    </location>
</feature>
<organism evidence="2">
    <name type="scientific">marine sediment metagenome</name>
    <dbReference type="NCBI Taxonomy" id="412755"/>
    <lineage>
        <taxon>unclassified sequences</taxon>
        <taxon>metagenomes</taxon>
        <taxon>ecological metagenomes</taxon>
    </lineage>
</organism>
<comment type="caution">
    <text evidence="2">The sequence shown here is derived from an EMBL/GenBank/DDBJ whole genome shotgun (WGS) entry which is preliminary data.</text>
</comment>
<dbReference type="InterPro" id="IPR028098">
    <property type="entry name" value="Glyco_trans_4-like_N"/>
</dbReference>
<dbReference type="Pfam" id="PF13439">
    <property type="entry name" value="Glyco_transf_4"/>
    <property type="match status" value="1"/>
</dbReference>
<dbReference type="Gene3D" id="3.40.50.2000">
    <property type="entry name" value="Glycogen Phosphorylase B"/>
    <property type="match status" value="2"/>
</dbReference>
<reference evidence="2" key="1">
    <citation type="journal article" date="2015" name="Nature">
        <title>Complex archaea that bridge the gap between prokaryotes and eukaryotes.</title>
        <authorList>
            <person name="Spang A."/>
            <person name="Saw J.H."/>
            <person name="Jorgensen S.L."/>
            <person name="Zaremba-Niedzwiedzka K."/>
            <person name="Martijn J."/>
            <person name="Lind A.E."/>
            <person name="van Eijk R."/>
            <person name="Schleper C."/>
            <person name="Guy L."/>
            <person name="Ettema T.J."/>
        </authorList>
    </citation>
    <scope>NUCLEOTIDE SEQUENCE</scope>
</reference>
<name>A0A0F9FXF6_9ZZZZ</name>
<feature type="non-terminal residue" evidence="2">
    <location>
        <position position="358"/>
    </location>
</feature>
<dbReference type="Pfam" id="PF13692">
    <property type="entry name" value="Glyco_trans_1_4"/>
    <property type="match status" value="1"/>
</dbReference>
<gene>
    <name evidence="2" type="ORF">LCGC14_2251670</name>
</gene>
<dbReference type="EMBL" id="LAZR01030706">
    <property type="protein sequence ID" value="KKL55812.1"/>
    <property type="molecule type" value="Genomic_DNA"/>
</dbReference>
<dbReference type="AlphaFoldDB" id="A0A0F9FXF6"/>
<protein>
    <recommendedName>
        <fullName evidence="1">Glycosyltransferase subfamily 4-like N-terminal domain-containing protein</fullName>
    </recommendedName>
</protein>
<evidence type="ECO:0000259" key="1">
    <source>
        <dbReference type="Pfam" id="PF13439"/>
    </source>
</evidence>
<evidence type="ECO:0000313" key="2">
    <source>
        <dbReference type="EMBL" id="KKL55812.1"/>
    </source>
</evidence>
<dbReference type="SUPFAM" id="SSF53756">
    <property type="entry name" value="UDP-Glycosyltransferase/glycogen phosphorylase"/>
    <property type="match status" value="1"/>
</dbReference>
<sequence length="358" mass="41452">MKILIIYPHGNALNHREGAETRVWNIISWLIENNFKVSILHALKSKGEEDLKLKEKCQNVYYYRDLSAFGVSDWYLSDFNPFFIYKLHRILKTDQFDLIQIEFPYGFFITKFLNFRKTPIVYDSLGVEAEFIKVSMLNPLFPYIFKPLAPKLIKIYEKLVCKFAHTILSVSDIDVKYFIKNYNINKRKIFLIQIPSSVKDFDQNNRETLQQISRNKLKLPKNKIIAIFHGGSTHPANKEAFDILENSIAPRIKNNKLMFVLAGQHLKRYKKKNIISLGFVEDLKDLLYAANFAVIPIKRGSGMRVKCADYISCALPFVSTKKGIEGIGFLKNGEDCLIYKKVGKNFLKGIELLATDKE</sequence>
<proteinExistence type="predicted"/>